<organism evidence="1 2">
    <name type="scientific">Wuchereria bancrofti</name>
    <dbReference type="NCBI Taxonomy" id="6293"/>
    <lineage>
        <taxon>Eukaryota</taxon>
        <taxon>Metazoa</taxon>
        <taxon>Ecdysozoa</taxon>
        <taxon>Nematoda</taxon>
        <taxon>Chromadorea</taxon>
        <taxon>Rhabditida</taxon>
        <taxon>Spirurina</taxon>
        <taxon>Spiruromorpha</taxon>
        <taxon>Filarioidea</taxon>
        <taxon>Onchocercidae</taxon>
        <taxon>Wuchereria</taxon>
    </lineage>
</organism>
<accession>J9EIH1</accession>
<protein>
    <submittedName>
        <fullName evidence="1">Uncharacterized protein</fullName>
    </submittedName>
</protein>
<gene>
    <name evidence="1" type="ORF">WUBG_06850</name>
</gene>
<evidence type="ECO:0000313" key="2">
    <source>
        <dbReference type="Proteomes" id="UP000004810"/>
    </source>
</evidence>
<comment type="caution">
    <text evidence="1">The sequence shown here is derived from an EMBL/GenBank/DDBJ whole genome shotgun (WGS) entry which is preliminary data.</text>
</comment>
<name>J9EIH1_WUCBA</name>
<dbReference type="Proteomes" id="UP000004810">
    <property type="component" value="Unassembled WGS sequence"/>
</dbReference>
<feature type="non-terminal residue" evidence="1">
    <location>
        <position position="1"/>
    </location>
</feature>
<reference evidence="2" key="1">
    <citation type="submission" date="2012-08" db="EMBL/GenBank/DDBJ databases">
        <title>The Genome Sequence of Wuchereria bancrofti.</title>
        <authorList>
            <person name="Nutman T.B."/>
            <person name="Fink D.L."/>
            <person name="Russ C."/>
            <person name="Young S."/>
            <person name="Zeng Q."/>
            <person name="Koehrsen M."/>
            <person name="Alvarado L."/>
            <person name="Berlin A."/>
            <person name="Chapman S.B."/>
            <person name="Chen Z."/>
            <person name="Freedman E."/>
            <person name="Gellesch M."/>
            <person name="Goldberg J."/>
            <person name="Griggs A."/>
            <person name="Gujja S."/>
            <person name="Heilman E.R."/>
            <person name="Heiman D."/>
            <person name="Hepburn T."/>
            <person name="Howarth C."/>
            <person name="Jen D."/>
            <person name="Larson L."/>
            <person name="Lewis B."/>
            <person name="Mehta T."/>
            <person name="Park D."/>
            <person name="Pearson M."/>
            <person name="Roberts A."/>
            <person name="Saif S."/>
            <person name="Shea T."/>
            <person name="Shenoy N."/>
            <person name="Sisk P."/>
            <person name="Stolte C."/>
            <person name="Sykes S."/>
            <person name="Walk T."/>
            <person name="White J."/>
            <person name="Yandava C."/>
            <person name="Haas B."/>
            <person name="Henn M.R."/>
            <person name="Nusbaum C."/>
            <person name="Birren B."/>
        </authorList>
    </citation>
    <scope>NUCLEOTIDE SEQUENCE [LARGE SCALE GENOMIC DNA]</scope>
    <source>
        <strain evidence="2">NA</strain>
    </source>
</reference>
<proteinExistence type="predicted"/>
<evidence type="ECO:0000313" key="1">
    <source>
        <dbReference type="EMBL" id="EJW82241.1"/>
    </source>
</evidence>
<dbReference type="AlphaFoldDB" id="J9EIH1"/>
<sequence length="98" mass="10767">SPTPHTQYHRGTTEEVLPTALFLGSSSVAMVVAEGNSAHTYIRPLRLMLSSCVTHTHTNTDTQTGRRIHADAAKSKCIEKLQCVAIEQQRLAFTNVYA</sequence>
<dbReference type="EMBL" id="ADBV01003014">
    <property type="protein sequence ID" value="EJW82241.1"/>
    <property type="molecule type" value="Genomic_DNA"/>
</dbReference>